<reference evidence="1" key="1">
    <citation type="submission" date="2022-01" db="EMBL/GenBank/DDBJ databases">
        <title>Draft Genome Sequences of Seven Type Strains of the Genus Streptomyces.</title>
        <authorList>
            <person name="Aziz S."/>
            <person name="Coretto E."/>
            <person name="Chronakova A."/>
            <person name="Sproer C."/>
            <person name="Huber K."/>
            <person name="Nouioui I."/>
            <person name="Gross H."/>
        </authorList>
    </citation>
    <scope>NUCLEOTIDE SEQUENCE</scope>
    <source>
        <strain evidence="1">DSM 103493</strain>
    </source>
</reference>
<evidence type="ECO:0000313" key="2">
    <source>
        <dbReference type="Proteomes" id="UP001139384"/>
    </source>
</evidence>
<dbReference type="AlphaFoldDB" id="A0A9X1TSZ7"/>
<dbReference type="EMBL" id="JAKEIP010000051">
    <property type="protein sequence ID" value="MCF1594958.1"/>
    <property type="molecule type" value="Genomic_DNA"/>
</dbReference>
<dbReference type="Proteomes" id="UP001139384">
    <property type="component" value="Unassembled WGS sequence"/>
</dbReference>
<gene>
    <name evidence="1" type="ORF">L0P92_15465</name>
</gene>
<proteinExistence type="predicted"/>
<keyword evidence="2" id="KW-1185">Reference proteome</keyword>
<dbReference type="RefSeq" id="WP_234763278.1">
    <property type="nucleotide sequence ID" value="NZ_JAKEIP010000051.1"/>
</dbReference>
<sequence>MATSHAPSAPSVVDRRILLLLLDDQDRLMLCGGCCGGWTVPQTLLAAGTGFKDGATQHLTERFHITNPRFGSLYGIHETRDSDCWEHDQKTVSRVYVVRISAEESDSFQAMSPSHARWKISELKARHRDVSPEGVALLIAGYVEGWLPDGPISLY</sequence>
<comment type="caution">
    <text evidence="1">The sequence shown here is derived from an EMBL/GenBank/DDBJ whole genome shotgun (WGS) entry which is preliminary data.</text>
</comment>
<organism evidence="1 2">
    <name type="scientific">Streptomyces muensis</name>
    <dbReference type="NCBI Taxonomy" id="1077944"/>
    <lineage>
        <taxon>Bacteria</taxon>
        <taxon>Bacillati</taxon>
        <taxon>Actinomycetota</taxon>
        <taxon>Actinomycetes</taxon>
        <taxon>Kitasatosporales</taxon>
        <taxon>Streptomycetaceae</taxon>
        <taxon>Streptomyces</taxon>
    </lineage>
</organism>
<accession>A0A9X1TSZ7</accession>
<evidence type="ECO:0000313" key="1">
    <source>
        <dbReference type="EMBL" id="MCF1594958.1"/>
    </source>
</evidence>
<name>A0A9X1TSZ7_STRM4</name>
<protein>
    <submittedName>
        <fullName evidence="1">Uncharacterized protein</fullName>
    </submittedName>
</protein>